<dbReference type="SMART" id="SM00903">
    <property type="entry name" value="Flavin_Reduct"/>
    <property type="match status" value="1"/>
</dbReference>
<keyword evidence="1" id="KW-0560">Oxidoreductase</keyword>
<dbReference type="SUPFAM" id="SSF50475">
    <property type="entry name" value="FMN-binding split barrel"/>
    <property type="match status" value="1"/>
</dbReference>
<dbReference type="RefSeq" id="WP_067243461.1">
    <property type="nucleotide sequence ID" value="NZ_CP082781.1"/>
</dbReference>
<proteinExistence type="predicted"/>
<dbReference type="Pfam" id="PF01613">
    <property type="entry name" value="Flavin_Reduct"/>
    <property type="match status" value="1"/>
</dbReference>
<protein>
    <submittedName>
        <fullName evidence="3">Flavin reductase family protein</fullName>
    </submittedName>
</protein>
<evidence type="ECO:0000259" key="2">
    <source>
        <dbReference type="SMART" id="SM00903"/>
    </source>
</evidence>
<feature type="domain" description="Flavin reductase like" evidence="2">
    <location>
        <begin position="16"/>
        <end position="160"/>
    </location>
</feature>
<name>A0ABY3RSL8_9MICO</name>
<reference evidence="3 4" key="1">
    <citation type="submission" date="2023-01" db="EMBL/GenBank/DDBJ databases">
        <title>Characterization of estradiol degrading bacteria Microbacterium sp. MZT7 and reveal degrading genes through genome analysis.</title>
        <authorList>
            <person name="Hao P."/>
            <person name="Gao Y."/>
        </authorList>
    </citation>
    <scope>NUCLEOTIDE SEQUENCE [LARGE SCALE GENOMIC DNA]</scope>
    <source>
        <strain evidence="3 4">MZT7</strain>
    </source>
</reference>
<dbReference type="EMBL" id="CP082781">
    <property type="protein sequence ID" value="UGS27063.1"/>
    <property type="molecule type" value="Genomic_DNA"/>
</dbReference>
<dbReference type="Gene3D" id="2.30.110.10">
    <property type="entry name" value="Electron Transport, Fmn-binding Protein, Chain A"/>
    <property type="match status" value="1"/>
</dbReference>
<accession>A0ABY3RSL8</accession>
<evidence type="ECO:0000256" key="1">
    <source>
        <dbReference type="ARBA" id="ARBA00023002"/>
    </source>
</evidence>
<dbReference type="PANTHER" id="PTHR30466">
    <property type="entry name" value="FLAVIN REDUCTASE"/>
    <property type="match status" value="1"/>
</dbReference>
<dbReference type="Proteomes" id="UP001199642">
    <property type="component" value="Chromosome"/>
</dbReference>
<dbReference type="InterPro" id="IPR012349">
    <property type="entry name" value="Split_barrel_FMN-bd"/>
</dbReference>
<organism evidence="3 4">
    <name type="scientific">Microbacterium resistens</name>
    <dbReference type="NCBI Taxonomy" id="156977"/>
    <lineage>
        <taxon>Bacteria</taxon>
        <taxon>Bacillati</taxon>
        <taxon>Actinomycetota</taxon>
        <taxon>Actinomycetes</taxon>
        <taxon>Micrococcales</taxon>
        <taxon>Microbacteriaceae</taxon>
        <taxon>Microbacterium</taxon>
    </lineage>
</organism>
<dbReference type="PANTHER" id="PTHR30466:SF1">
    <property type="entry name" value="FMN REDUCTASE (NADH) RUTF"/>
    <property type="match status" value="1"/>
</dbReference>
<evidence type="ECO:0000313" key="4">
    <source>
        <dbReference type="Proteomes" id="UP001199642"/>
    </source>
</evidence>
<sequence>MTGPGTDLTEDFKAVFRHLASGVSLVSATTAEGPVGLTLSSVASVSADPAVLVFSVTKATGSAGGILAAPSMVVHFLRVGQEGIADAFARTGQPRFTPEQGWQTLPTGEPYLPDTRGALRCTIRQTVSVGPSALVLADVHEVLPGGEGEPLLYHDRHYDRLAPAHIDAS</sequence>
<dbReference type="InterPro" id="IPR050268">
    <property type="entry name" value="NADH-dep_flavin_reductase"/>
</dbReference>
<dbReference type="InterPro" id="IPR002563">
    <property type="entry name" value="Flavin_Rdtase-like_dom"/>
</dbReference>
<gene>
    <name evidence="3" type="ORF">K8F61_02290</name>
</gene>
<keyword evidence="4" id="KW-1185">Reference proteome</keyword>
<evidence type="ECO:0000313" key="3">
    <source>
        <dbReference type="EMBL" id="UGS27063.1"/>
    </source>
</evidence>